<dbReference type="AlphaFoldDB" id="A0A4V0YDZ8"/>
<name>A0A4V0YDZ8_9MICO</name>
<protein>
    <submittedName>
        <fullName evidence="1">Uncharacterized protein</fullName>
    </submittedName>
</protein>
<dbReference type="OrthoDB" id="9869452at2"/>
<dbReference type="KEGG" id="xyl:ET495_03445"/>
<keyword evidence="2" id="KW-1185">Reference proteome</keyword>
<gene>
    <name evidence="1" type="ORF">ET495_03445</name>
</gene>
<dbReference type="EMBL" id="CP035495">
    <property type="protein sequence ID" value="QAY62461.1"/>
    <property type="molecule type" value="Genomic_DNA"/>
</dbReference>
<organism evidence="1 2">
    <name type="scientific">Xylanimonas allomyrinae</name>
    <dbReference type="NCBI Taxonomy" id="2509459"/>
    <lineage>
        <taxon>Bacteria</taxon>
        <taxon>Bacillati</taxon>
        <taxon>Actinomycetota</taxon>
        <taxon>Actinomycetes</taxon>
        <taxon>Micrococcales</taxon>
        <taxon>Promicromonosporaceae</taxon>
        <taxon>Xylanimonas</taxon>
    </lineage>
</organism>
<dbReference type="RefSeq" id="WP_129202612.1">
    <property type="nucleotide sequence ID" value="NZ_CP035495.1"/>
</dbReference>
<evidence type="ECO:0000313" key="1">
    <source>
        <dbReference type="EMBL" id="QAY62461.1"/>
    </source>
</evidence>
<proteinExistence type="predicted"/>
<accession>A0A4V0YDZ8</accession>
<evidence type="ECO:0000313" key="2">
    <source>
        <dbReference type="Proteomes" id="UP000291758"/>
    </source>
</evidence>
<dbReference type="Proteomes" id="UP000291758">
    <property type="component" value="Chromosome"/>
</dbReference>
<sequence length="91" mass="9759">MIVPKTALEHIAFDAAVHAALPRIVSITDETDQTIDPADVVTLRAEVVFGSGEGWARPGMRLLVAMRVADDKVTGVFIDDGYVVSDPELVP</sequence>
<reference evidence="1 2" key="1">
    <citation type="submission" date="2019-01" db="EMBL/GenBank/DDBJ databases">
        <title>Genome sequencing of strain 2JSPR-7.</title>
        <authorList>
            <person name="Heo J."/>
            <person name="Kim S.-J."/>
            <person name="Kim J.-S."/>
            <person name="Hong S.-B."/>
            <person name="Kwon S.-W."/>
        </authorList>
    </citation>
    <scope>NUCLEOTIDE SEQUENCE [LARGE SCALE GENOMIC DNA]</scope>
    <source>
        <strain evidence="1 2">2JSPR-7</strain>
    </source>
</reference>